<dbReference type="AlphaFoldDB" id="A0A243WIY4"/>
<gene>
    <name evidence="1" type="ORF">BXP70_05805</name>
</gene>
<evidence type="ECO:0000313" key="1">
    <source>
        <dbReference type="EMBL" id="OUJ75522.1"/>
    </source>
</evidence>
<protein>
    <submittedName>
        <fullName evidence="1">Uncharacterized protein</fullName>
    </submittedName>
</protein>
<sequence length="64" mass="7130">MREATARSTKHPPSFGIDWLIDDSEGVRLEAAQHGFSMLVVQPEDAHWVLKSNYHARASPTNLG</sequence>
<dbReference type="Proteomes" id="UP000194873">
    <property type="component" value="Unassembled WGS sequence"/>
</dbReference>
<dbReference type="EMBL" id="MTSE01000002">
    <property type="protein sequence ID" value="OUJ75522.1"/>
    <property type="molecule type" value="Genomic_DNA"/>
</dbReference>
<keyword evidence="2" id="KW-1185">Reference proteome</keyword>
<name>A0A243WIY4_9BACT</name>
<proteinExistence type="predicted"/>
<accession>A0A243WIY4</accession>
<reference evidence="1 2" key="1">
    <citation type="submission" date="2017-01" db="EMBL/GenBank/DDBJ databases">
        <title>A new Hymenobacter.</title>
        <authorList>
            <person name="Liang Y."/>
            <person name="Feng F."/>
        </authorList>
    </citation>
    <scope>NUCLEOTIDE SEQUENCE [LARGE SCALE GENOMIC DNA]</scope>
    <source>
        <strain evidence="1">MIMBbqt21</strain>
    </source>
</reference>
<organism evidence="1 2">
    <name type="scientific">Hymenobacter crusticola</name>
    <dbReference type="NCBI Taxonomy" id="1770526"/>
    <lineage>
        <taxon>Bacteria</taxon>
        <taxon>Pseudomonadati</taxon>
        <taxon>Bacteroidota</taxon>
        <taxon>Cytophagia</taxon>
        <taxon>Cytophagales</taxon>
        <taxon>Hymenobacteraceae</taxon>
        <taxon>Hymenobacter</taxon>
    </lineage>
</organism>
<evidence type="ECO:0000313" key="2">
    <source>
        <dbReference type="Proteomes" id="UP000194873"/>
    </source>
</evidence>
<comment type="caution">
    <text evidence="1">The sequence shown here is derived from an EMBL/GenBank/DDBJ whole genome shotgun (WGS) entry which is preliminary data.</text>
</comment>